<dbReference type="Proteomes" id="UP000001937">
    <property type="component" value="Chromosome"/>
</dbReference>
<dbReference type="KEGG" id="fra:Francci3_2574"/>
<reference evidence="2 3" key="1">
    <citation type="journal article" date="2007" name="Genome Res.">
        <title>Genome characteristics of facultatively symbiotic Frankia sp. strains reflect host range and host plant biogeography.</title>
        <authorList>
            <person name="Normand P."/>
            <person name="Lapierre P."/>
            <person name="Tisa L.S."/>
            <person name="Gogarten J.P."/>
            <person name="Alloisio N."/>
            <person name="Bagnarol E."/>
            <person name="Bassi C.A."/>
            <person name="Berry A.M."/>
            <person name="Bickhart D.M."/>
            <person name="Choisne N."/>
            <person name="Couloux A."/>
            <person name="Cournoyer B."/>
            <person name="Cruveiller S."/>
            <person name="Daubin V."/>
            <person name="Demange N."/>
            <person name="Francino M.P."/>
            <person name="Goltsman E."/>
            <person name="Huang Y."/>
            <person name="Kopp O.R."/>
            <person name="Labarre L."/>
            <person name="Lapidus A."/>
            <person name="Lavire C."/>
            <person name="Marechal J."/>
            <person name="Martinez M."/>
            <person name="Mastronunzio J.E."/>
            <person name="Mullin B.C."/>
            <person name="Niemann J."/>
            <person name="Pujic P."/>
            <person name="Rawnsley T."/>
            <person name="Rouy Z."/>
            <person name="Schenowitz C."/>
            <person name="Sellstedt A."/>
            <person name="Tavares F."/>
            <person name="Tomkins J.P."/>
            <person name="Vallenet D."/>
            <person name="Valverde C."/>
            <person name="Wall L.G."/>
            <person name="Wang Y."/>
            <person name="Medigue C."/>
            <person name="Benson D.R."/>
        </authorList>
    </citation>
    <scope>NUCLEOTIDE SEQUENCE [LARGE SCALE GENOMIC DNA]</scope>
    <source>
        <strain evidence="3">DSM 45818 / CECT 9043 / CcI3</strain>
    </source>
</reference>
<evidence type="ECO:0000256" key="1">
    <source>
        <dbReference type="SAM" id="MobiDB-lite"/>
    </source>
</evidence>
<dbReference type="RefSeq" id="WP_011436971.1">
    <property type="nucleotide sequence ID" value="NC_007777.1"/>
</dbReference>
<dbReference type="HOGENOM" id="CLU_805971_0_0_11"/>
<dbReference type="OrthoDB" id="4300140at2"/>
<protein>
    <submittedName>
        <fullName evidence="2">Uncharacterized protein</fullName>
    </submittedName>
</protein>
<name>Q2J9V6_FRACC</name>
<organism evidence="2 3">
    <name type="scientific">Frankia casuarinae (strain DSM 45818 / CECT 9043 / HFP020203 / CcI3)</name>
    <dbReference type="NCBI Taxonomy" id="106370"/>
    <lineage>
        <taxon>Bacteria</taxon>
        <taxon>Bacillati</taxon>
        <taxon>Actinomycetota</taxon>
        <taxon>Actinomycetes</taxon>
        <taxon>Frankiales</taxon>
        <taxon>Frankiaceae</taxon>
        <taxon>Frankia</taxon>
    </lineage>
</organism>
<sequence>MARWNRRRRDDGGGAAPPGTGRPAAGTGGPAQPVAGALPADVAGLMARLGRYEFAPAASDEPDVWGDLQRPFLASATADAAGFAAALAREVGPAGGWALVGAESLLRNFADGATRRAIPTYVELLDASIDFLRASRVPFGRLIGFYTERWAERGGTEVDWLPGSGHDGPFPGAGPGGTPAGSPDWSQVSVVRAEWPLDRAGIEADVAAWEHGVQLYDAHDDYATMMRAGMMLARLLRHHLHGRAVLDDPVLAVTTHHVLFAARTPPPDGVTVAQHALRMARLGLTVMRAHGWQSAEFGGDGTLAEPFFTGGNRLLLTAALASGGRPGESELRRFFGADGTLDRA</sequence>
<gene>
    <name evidence="2" type="ordered locus">Francci3_2574</name>
</gene>
<proteinExistence type="predicted"/>
<feature type="region of interest" description="Disordered" evidence="1">
    <location>
        <begin position="162"/>
        <end position="184"/>
    </location>
</feature>
<evidence type="ECO:0000313" key="3">
    <source>
        <dbReference type="Proteomes" id="UP000001937"/>
    </source>
</evidence>
<accession>Q2J9V6</accession>
<evidence type="ECO:0000313" key="2">
    <source>
        <dbReference type="EMBL" id="ABD11936.1"/>
    </source>
</evidence>
<dbReference type="EMBL" id="CP000249">
    <property type="protein sequence ID" value="ABD11936.1"/>
    <property type="molecule type" value="Genomic_DNA"/>
</dbReference>
<keyword evidence="3" id="KW-1185">Reference proteome</keyword>
<feature type="region of interest" description="Disordered" evidence="1">
    <location>
        <begin position="1"/>
        <end position="34"/>
    </location>
</feature>
<dbReference type="AlphaFoldDB" id="Q2J9V6"/>
<feature type="compositionally biased region" description="Low complexity" evidence="1">
    <location>
        <begin position="17"/>
        <end position="34"/>
    </location>
</feature>